<name>A0A1H7LCN6_STIAU</name>
<accession>A0A1H7LCN6</accession>
<evidence type="ECO:0000313" key="1">
    <source>
        <dbReference type="EMBL" id="SEK96701.1"/>
    </source>
</evidence>
<dbReference type="AlphaFoldDB" id="A0A1H7LCN6"/>
<keyword evidence="2" id="KW-1185">Reference proteome</keyword>
<dbReference type="OrthoDB" id="5521933at2"/>
<dbReference type="EMBL" id="FOAP01000003">
    <property type="protein sequence ID" value="SEK96701.1"/>
    <property type="molecule type" value="Genomic_DNA"/>
</dbReference>
<sequence>MSTGSKTVSSALPFTPAVEAYLQRVQALGAIEGSGDTLAFSPHVQPVLEALHHVLAGGEVEVRILSAGQAGIVEELRALSEQVLAEAKALPLDMAVTAV</sequence>
<reference evidence="2" key="1">
    <citation type="submission" date="2016-10" db="EMBL/GenBank/DDBJ databases">
        <authorList>
            <person name="Varghese N."/>
            <person name="Submissions S."/>
        </authorList>
    </citation>
    <scope>NUCLEOTIDE SEQUENCE [LARGE SCALE GENOMIC DNA]</scope>
    <source>
        <strain evidence="2">DSM 17044</strain>
    </source>
</reference>
<evidence type="ECO:0000313" key="2">
    <source>
        <dbReference type="Proteomes" id="UP000182719"/>
    </source>
</evidence>
<dbReference type="RefSeq" id="WP_075005802.1">
    <property type="nucleotide sequence ID" value="NZ_FOAP01000003.1"/>
</dbReference>
<dbReference type="Proteomes" id="UP000182719">
    <property type="component" value="Unassembled WGS sequence"/>
</dbReference>
<organism evidence="1 2">
    <name type="scientific">Stigmatella aurantiaca</name>
    <dbReference type="NCBI Taxonomy" id="41"/>
    <lineage>
        <taxon>Bacteria</taxon>
        <taxon>Pseudomonadati</taxon>
        <taxon>Myxococcota</taxon>
        <taxon>Myxococcia</taxon>
        <taxon>Myxococcales</taxon>
        <taxon>Cystobacterineae</taxon>
        <taxon>Archangiaceae</taxon>
        <taxon>Stigmatella</taxon>
    </lineage>
</organism>
<gene>
    <name evidence="1" type="ORF">SAMN05444354_103198</name>
</gene>
<protein>
    <submittedName>
        <fullName evidence="1">Uncharacterized protein</fullName>
    </submittedName>
</protein>
<proteinExistence type="predicted"/>